<evidence type="ECO:0000256" key="5">
    <source>
        <dbReference type="RuleBase" id="RU361277"/>
    </source>
</evidence>
<evidence type="ECO:0000256" key="1">
    <source>
        <dbReference type="ARBA" id="ARBA00001947"/>
    </source>
</evidence>
<dbReference type="InterPro" id="IPR013149">
    <property type="entry name" value="ADH-like_C"/>
</dbReference>
<evidence type="ECO:0000256" key="3">
    <source>
        <dbReference type="ARBA" id="ARBA00022833"/>
    </source>
</evidence>
<sequence length="358" mass="37391">MTTTSTRITARPSTMRSVRTGPVGMVEVVELDRPVCGPRDAVVRIRACGICGTDAEFLRMGGIPFGPGGSMIPLHLGHEAAGEIVELGAEVTDFQTGDHVVVSGHGHPSGLIGCGGALGGMREYLLVEDAASGANLATVPADLPFDIAALNEPMAVALHCVNRSEARPEDKVVVFGAGPIGLGVLIWLKLRGVENVVVADVRTERLGTALRLGADAVIDSGAEDVTARLTDEHGGAVNALGQSRAATDIYIDAAGAPAVFDAVIAAAKWKAKMVMVAVQKPSATIDLAGMLRSELTLIASQGYPTEIFEAAPALAEHREKFAHLISHRIPFDEVDRAYALALTPGAAEKVIVTFDDPR</sequence>
<dbReference type="AlphaFoldDB" id="A0A3N1D1X3"/>
<keyword evidence="2 5" id="KW-0479">Metal-binding</keyword>
<dbReference type="RefSeq" id="WP_211359890.1">
    <property type="nucleotide sequence ID" value="NZ_RJKE01000001.1"/>
</dbReference>
<reference evidence="8 9" key="1">
    <citation type="submission" date="2018-11" db="EMBL/GenBank/DDBJ databases">
        <title>Sequencing the genomes of 1000 actinobacteria strains.</title>
        <authorList>
            <person name="Klenk H.-P."/>
        </authorList>
    </citation>
    <scope>NUCLEOTIDE SEQUENCE [LARGE SCALE GENOMIC DNA]</scope>
    <source>
        <strain evidence="8 9">DSM 44254</strain>
    </source>
</reference>
<proteinExistence type="inferred from homology"/>
<dbReference type="EMBL" id="RJKE01000001">
    <property type="protein sequence ID" value="ROO87515.1"/>
    <property type="molecule type" value="Genomic_DNA"/>
</dbReference>
<dbReference type="PROSITE" id="PS00059">
    <property type="entry name" value="ADH_ZINC"/>
    <property type="match status" value="1"/>
</dbReference>
<dbReference type="InterPro" id="IPR036291">
    <property type="entry name" value="NAD(P)-bd_dom_sf"/>
</dbReference>
<evidence type="ECO:0000259" key="6">
    <source>
        <dbReference type="Pfam" id="PF00107"/>
    </source>
</evidence>
<keyword evidence="3 5" id="KW-0862">Zinc</keyword>
<gene>
    <name evidence="8" type="ORF">EDD29_5123</name>
</gene>
<dbReference type="Proteomes" id="UP000272400">
    <property type="component" value="Unassembled WGS sequence"/>
</dbReference>
<dbReference type="SUPFAM" id="SSF51735">
    <property type="entry name" value="NAD(P)-binding Rossmann-fold domains"/>
    <property type="match status" value="1"/>
</dbReference>
<dbReference type="Gene3D" id="3.40.50.720">
    <property type="entry name" value="NAD(P)-binding Rossmann-like Domain"/>
    <property type="match status" value="1"/>
</dbReference>
<evidence type="ECO:0000256" key="2">
    <source>
        <dbReference type="ARBA" id="ARBA00022723"/>
    </source>
</evidence>
<evidence type="ECO:0000256" key="4">
    <source>
        <dbReference type="ARBA" id="ARBA00023002"/>
    </source>
</evidence>
<dbReference type="InterPro" id="IPR002328">
    <property type="entry name" value="ADH_Zn_CS"/>
</dbReference>
<keyword evidence="9" id="KW-1185">Reference proteome</keyword>
<dbReference type="InterPro" id="IPR050129">
    <property type="entry name" value="Zn_alcohol_dh"/>
</dbReference>
<dbReference type="Pfam" id="PF08240">
    <property type="entry name" value="ADH_N"/>
    <property type="match status" value="1"/>
</dbReference>
<dbReference type="SUPFAM" id="SSF50129">
    <property type="entry name" value="GroES-like"/>
    <property type="match status" value="1"/>
</dbReference>
<evidence type="ECO:0000313" key="8">
    <source>
        <dbReference type="EMBL" id="ROO87515.1"/>
    </source>
</evidence>
<dbReference type="InterPro" id="IPR011032">
    <property type="entry name" value="GroES-like_sf"/>
</dbReference>
<dbReference type="PANTHER" id="PTHR43401">
    <property type="entry name" value="L-THREONINE 3-DEHYDROGENASE"/>
    <property type="match status" value="1"/>
</dbReference>
<evidence type="ECO:0000259" key="7">
    <source>
        <dbReference type="Pfam" id="PF08240"/>
    </source>
</evidence>
<feature type="domain" description="Alcohol dehydrogenase-like N-terminal" evidence="7">
    <location>
        <begin position="37"/>
        <end position="129"/>
    </location>
</feature>
<name>A0A3N1D1X3_9ACTN</name>
<accession>A0A3N1D1X3</accession>
<dbReference type="InterPro" id="IPR013154">
    <property type="entry name" value="ADH-like_N"/>
</dbReference>
<feature type="domain" description="Alcohol dehydrogenase-like C-terminal" evidence="6">
    <location>
        <begin position="179"/>
        <end position="311"/>
    </location>
</feature>
<evidence type="ECO:0000313" key="9">
    <source>
        <dbReference type="Proteomes" id="UP000272400"/>
    </source>
</evidence>
<dbReference type="Pfam" id="PF00107">
    <property type="entry name" value="ADH_zinc_N"/>
    <property type="match status" value="1"/>
</dbReference>
<dbReference type="GO" id="GO:0008270">
    <property type="term" value="F:zinc ion binding"/>
    <property type="evidence" value="ECO:0007669"/>
    <property type="project" value="InterPro"/>
</dbReference>
<dbReference type="Gene3D" id="3.90.180.10">
    <property type="entry name" value="Medium-chain alcohol dehydrogenases, catalytic domain"/>
    <property type="match status" value="2"/>
</dbReference>
<organism evidence="8 9">
    <name type="scientific">Actinocorallia herbida</name>
    <dbReference type="NCBI Taxonomy" id="58109"/>
    <lineage>
        <taxon>Bacteria</taxon>
        <taxon>Bacillati</taxon>
        <taxon>Actinomycetota</taxon>
        <taxon>Actinomycetes</taxon>
        <taxon>Streptosporangiales</taxon>
        <taxon>Thermomonosporaceae</taxon>
        <taxon>Actinocorallia</taxon>
    </lineage>
</organism>
<comment type="caution">
    <text evidence="8">The sequence shown here is derived from an EMBL/GenBank/DDBJ whole genome shotgun (WGS) entry which is preliminary data.</text>
</comment>
<comment type="cofactor">
    <cofactor evidence="1 5">
        <name>Zn(2+)</name>
        <dbReference type="ChEBI" id="CHEBI:29105"/>
    </cofactor>
</comment>
<protein>
    <submittedName>
        <fullName evidence="8">2-desacetyl-2-hydroxyethyl bacteriochlorophyllide A dehydrogenase</fullName>
    </submittedName>
</protein>
<dbReference type="PANTHER" id="PTHR43401:SF2">
    <property type="entry name" value="L-THREONINE 3-DEHYDROGENASE"/>
    <property type="match status" value="1"/>
</dbReference>
<comment type="similarity">
    <text evidence="5">Belongs to the zinc-containing alcohol dehydrogenase family.</text>
</comment>
<dbReference type="GO" id="GO:0016491">
    <property type="term" value="F:oxidoreductase activity"/>
    <property type="evidence" value="ECO:0007669"/>
    <property type="project" value="UniProtKB-KW"/>
</dbReference>
<keyword evidence="4" id="KW-0560">Oxidoreductase</keyword>